<protein>
    <recommendedName>
        <fullName evidence="3">DUF4304 domain-containing protein</fullName>
    </recommendedName>
</protein>
<dbReference type="Proteomes" id="UP001198151">
    <property type="component" value="Unassembled WGS sequence"/>
</dbReference>
<dbReference type="RefSeq" id="WP_087314327.1">
    <property type="nucleotide sequence ID" value="NZ_JAJEQX010000033.1"/>
</dbReference>
<name>A0ABS8G0H4_9FIRM</name>
<evidence type="ECO:0008006" key="3">
    <source>
        <dbReference type="Google" id="ProtNLM"/>
    </source>
</evidence>
<reference evidence="1 2" key="1">
    <citation type="submission" date="2021-10" db="EMBL/GenBank/DDBJ databases">
        <title>Anaerobic single-cell dispensing facilitates the cultivation of human gut bacteria.</title>
        <authorList>
            <person name="Afrizal A."/>
        </authorList>
    </citation>
    <scope>NUCLEOTIDE SEQUENCE [LARGE SCALE GENOMIC DNA]</scope>
    <source>
        <strain evidence="1 2">CLA-AA-H200</strain>
    </source>
</reference>
<keyword evidence="2" id="KW-1185">Reference proteome</keyword>
<sequence length="235" mass="27900">MAGQHNKIINAAAKRILAPEGLFRVGSSRTWIDDNGYFVIQVEFQPSSYDRGSYLNVGISFLWETSEGLNETLAFNIGYRVNKVGYVSYRGNDAAYEKKMEDFAEAAMEKVREYRQFRDMDYAKRQMKSQLNNIPKGRGFWEVYELAMLCFLKRDFEEGKEYFNRFLQILKDSFYVGDLYIEWHEELYNHCIEQLCPELESEETAYKMVCDMIERRRNFFSSKPSYKKLKKEFTL</sequence>
<evidence type="ECO:0000313" key="1">
    <source>
        <dbReference type="EMBL" id="MCC2255691.1"/>
    </source>
</evidence>
<proteinExistence type="predicted"/>
<dbReference type="EMBL" id="JAJEQX010000033">
    <property type="protein sequence ID" value="MCC2255691.1"/>
    <property type="molecule type" value="Genomic_DNA"/>
</dbReference>
<evidence type="ECO:0000313" key="2">
    <source>
        <dbReference type="Proteomes" id="UP001198151"/>
    </source>
</evidence>
<gene>
    <name evidence="1" type="ORF">LKD70_14950</name>
</gene>
<organism evidence="1 2">
    <name type="scientific">Ruminococcus turbiniformis</name>
    <dbReference type="NCBI Taxonomy" id="2881258"/>
    <lineage>
        <taxon>Bacteria</taxon>
        <taxon>Bacillati</taxon>
        <taxon>Bacillota</taxon>
        <taxon>Clostridia</taxon>
        <taxon>Eubacteriales</taxon>
        <taxon>Oscillospiraceae</taxon>
        <taxon>Ruminococcus</taxon>
    </lineage>
</organism>
<accession>A0ABS8G0H4</accession>
<comment type="caution">
    <text evidence="1">The sequence shown here is derived from an EMBL/GenBank/DDBJ whole genome shotgun (WGS) entry which is preliminary data.</text>
</comment>